<feature type="compositionally biased region" description="Low complexity" evidence="6">
    <location>
        <begin position="2422"/>
        <end position="2432"/>
    </location>
</feature>
<dbReference type="EMBL" id="FN653015">
    <property type="protein sequence ID" value="CBY20924.1"/>
    <property type="molecule type" value="Genomic_DNA"/>
</dbReference>
<evidence type="ECO:0000256" key="3">
    <source>
        <dbReference type="ARBA" id="ARBA00022833"/>
    </source>
</evidence>
<feature type="compositionally biased region" description="Basic and acidic residues" evidence="6">
    <location>
        <begin position="2100"/>
        <end position="2116"/>
    </location>
</feature>
<dbReference type="InterPro" id="IPR001876">
    <property type="entry name" value="Znf_RanBP2"/>
</dbReference>
<evidence type="ECO:0000256" key="6">
    <source>
        <dbReference type="SAM" id="MobiDB-lite"/>
    </source>
</evidence>
<keyword evidence="1" id="KW-0479">Metal-binding</keyword>
<feature type="compositionally biased region" description="Basic and acidic residues" evidence="6">
    <location>
        <begin position="1826"/>
        <end position="1908"/>
    </location>
</feature>
<feature type="compositionally biased region" description="Basic residues" evidence="6">
    <location>
        <begin position="1526"/>
        <end position="1540"/>
    </location>
</feature>
<feature type="compositionally biased region" description="Acidic residues" evidence="6">
    <location>
        <begin position="207"/>
        <end position="219"/>
    </location>
</feature>
<feature type="region of interest" description="Disordered" evidence="6">
    <location>
        <begin position="1672"/>
        <end position="1731"/>
    </location>
</feature>
<feature type="compositionally biased region" description="Basic and acidic residues" evidence="6">
    <location>
        <begin position="2529"/>
        <end position="2551"/>
    </location>
</feature>
<feature type="region of interest" description="Disordered" evidence="6">
    <location>
        <begin position="148"/>
        <end position="258"/>
    </location>
</feature>
<keyword evidence="4" id="KW-0694">RNA-binding</keyword>
<evidence type="ECO:0000259" key="8">
    <source>
        <dbReference type="PROSITE" id="PS50199"/>
    </source>
</evidence>
<feature type="compositionally biased region" description="Low complexity" evidence="6">
    <location>
        <begin position="1507"/>
        <end position="1522"/>
    </location>
</feature>
<dbReference type="InterPro" id="IPR014720">
    <property type="entry name" value="dsRBD_dom"/>
</dbReference>
<evidence type="ECO:0000259" key="7">
    <source>
        <dbReference type="PROSITE" id="PS50137"/>
    </source>
</evidence>
<protein>
    <recommendedName>
        <fullName evidence="11">RanBP2-type domain-containing protein</fullName>
    </recommendedName>
</protein>
<dbReference type="PROSITE" id="PS01358">
    <property type="entry name" value="ZF_RANBP2_1"/>
    <property type="match status" value="1"/>
</dbReference>
<feature type="compositionally biased region" description="Acidic residues" evidence="6">
    <location>
        <begin position="1935"/>
        <end position="1946"/>
    </location>
</feature>
<feature type="compositionally biased region" description="Basic and acidic residues" evidence="6">
    <location>
        <begin position="1947"/>
        <end position="1981"/>
    </location>
</feature>
<feature type="compositionally biased region" description="Basic residues" evidence="6">
    <location>
        <begin position="2619"/>
        <end position="2630"/>
    </location>
</feature>
<feature type="compositionally biased region" description="Basic and acidic residues" evidence="6">
    <location>
        <begin position="243"/>
        <end position="254"/>
    </location>
</feature>
<keyword evidence="3" id="KW-0862">Zinc</keyword>
<evidence type="ECO:0000313" key="9">
    <source>
        <dbReference type="EMBL" id="CBY20924.1"/>
    </source>
</evidence>
<feature type="compositionally biased region" description="Acidic residues" evidence="6">
    <location>
        <begin position="1008"/>
        <end position="1020"/>
    </location>
</feature>
<feature type="compositionally biased region" description="Basic and acidic residues" evidence="6">
    <location>
        <begin position="2597"/>
        <end position="2618"/>
    </location>
</feature>
<organism evidence="9">
    <name type="scientific">Oikopleura dioica</name>
    <name type="common">Tunicate</name>
    <dbReference type="NCBI Taxonomy" id="34765"/>
    <lineage>
        <taxon>Eukaryota</taxon>
        <taxon>Metazoa</taxon>
        <taxon>Chordata</taxon>
        <taxon>Tunicata</taxon>
        <taxon>Appendicularia</taxon>
        <taxon>Copelata</taxon>
        <taxon>Oikopleuridae</taxon>
        <taxon>Oikopleura</taxon>
    </lineage>
</organism>
<feature type="compositionally biased region" description="Basic and acidic residues" evidence="6">
    <location>
        <begin position="1683"/>
        <end position="1707"/>
    </location>
</feature>
<dbReference type="OrthoDB" id="10134948at2759"/>
<dbReference type="GO" id="GO:0043484">
    <property type="term" value="P:regulation of RNA splicing"/>
    <property type="evidence" value="ECO:0007669"/>
    <property type="project" value="InterPro"/>
</dbReference>
<feature type="compositionally biased region" description="Acidic residues" evidence="6">
    <location>
        <begin position="1404"/>
        <end position="1414"/>
    </location>
</feature>
<feature type="region of interest" description="Disordered" evidence="6">
    <location>
        <begin position="1814"/>
        <end position="2116"/>
    </location>
</feature>
<dbReference type="GO" id="GO:0051726">
    <property type="term" value="P:regulation of cell cycle"/>
    <property type="evidence" value="ECO:0007669"/>
    <property type="project" value="InterPro"/>
</dbReference>
<feature type="compositionally biased region" description="Basic and acidic residues" evidence="6">
    <location>
        <begin position="148"/>
        <end position="161"/>
    </location>
</feature>
<feature type="compositionally biased region" description="Basic and acidic residues" evidence="6">
    <location>
        <begin position="2439"/>
        <end position="2448"/>
    </location>
</feature>
<feature type="region of interest" description="Disordered" evidence="6">
    <location>
        <begin position="2250"/>
        <end position="2650"/>
    </location>
</feature>
<feature type="compositionally biased region" description="Basic residues" evidence="6">
    <location>
        <begin position="1708"/>
        <end position="1718"/>
    </location>
</feature>
<dbReference type="PANTHER" id="PTHR46528:SF1">
    <property type="entry name" value="PROTEIN SON"/>
    <property type="match status" value="1"/>
</dbReference>
<feature type="compositionally biased region" description="Basic and acidic residues" evidence="6">
    <location>
        <begin position="1021"/>
        <end position="1042"/>
    </location>
</feature>
<feature type="compositionally biased region" description="Basic and acidic residues" evidence="6">
    <location>
        <begin position="2318"/>
        <end position="2330"/>
    </location>
</feature>
<dbReference type="GO" id="GO:0008270">
    <property type="term" value="F:zinc ion binding"/>
    <property type="evidence" value="ECO:0007669"/>
    <property type="project" value="UniProtKB-KW"/>
</dbReference>
<evidence type="ECO:0008006" key="11">
    <source>
        <dbReference type="Google" id="ProtNLM"/>
    </source>
</evidence>
<dbReference type="Gene3D" id="3.30.160.20">
    <property type="match status" value="1"/>
</dbReference>
<dbReference type="GO" id="GO:0003723">
    <property type="term" value="F:RNA binding"/>
    <property type="evidence" value="ECO:0007669"/>
    <property type="project" value="UniProtKB-UniRule"/>
</dbReference>
<dbReference type="PROSITE" id="PS50199">
    <property type="entry name" value="ZF_RANBP2_2"/>
    <property type="match status" value="1"/>
</dbReference>
<feature type="region of interest" description="Disordered" evidence="6">
    <location>
        <begin position="1503"/>
        <end position="1573"/>
    </location>
</feature>
<accession>E4WQN3</accession>
<feature type="region of interest" description="Disordered" evidence="6">
    <location>
        <begin position="998"/>
        <end position="1049"/>
    </location>
</feature>
<feature type="region of interest" description="Disordered" evidence="6">
    <location>
        <begin position="2167"/>
        <end position="2229"/>
    </location>
</feature>
<feature type="region of interest" description="Disordered" evidence="6">
    <location>
        <begin position="1397"/>
        <end position="1425"/>
    </location>
</feature>
<feature type="region of interest" description="Disordered" evidence="6">
    <location>
        <begin position="1335"/>
        <end position="1357"/>
    </location>
</feature>
<dbReference type="PANTHER" id="PTHR46528">
    <property type="entry name" value="PROTEIN SON"/>
    <property type="match status" value="1"/>
</dbReference>
<evidence type="ECO:0000256" key="1">
    <source>
        <dbReference type="ARBA" id="ARBA00022723"/>
    </source>
</evidence>
<feature type="region of interest" description="Disordered" evidence="6">
    <location>
        <begin position="281"/>
        <end position="471"/>
    </location>
</feature>
<sequence>MPVAKLEQIWQRNYDFCKNDSHSTRLDKPEKTALAEFLRFLGLKKVFSNHHYLLKYWQHSLFILEVLSDALARLGPNHYHSHNFISKKIEKKKKKNGPPHKPTFTFECSVKVKGSWYAAKGKSNSKQNAKHEAAKALRKIVHDVEFSRNPELIPTRDKQEQGETESVSQGKLLDGDAMSNLAGIGEHSHLPAPPKPPSFLEPGECKDESEEESSEEEADPNMPAWMAAGLKEPPKNHKSKNARNGENKRNRAKEVNGWNQSISYTYEAEQYDPNNLLKIATPFNESTPEDGIHDPVQEDPKQIKKIKELKAKNTSAPWPELVDEPEKLTEPENTEIELPPKPAPSKRQTYRPPQPIGQPPRPMGASPRAPQPMSSGLTAPRPLSQPTRLRAPTPMSQNLRPPKPMGPKSMQGTNQFTLMPDYKQHTNQNSHQSEFCQQQGPTMPSRKSKSPSNKNTTTPLPPPPAPPKMNGHKTVKNTWSGWDANDDYDPATAFYSDPQLSTDAFIPSKEPKPEQAVVKASNNIIPLSRMRKTNLSAAKGLVKPKGWSSVWGNKAHLEAGYEVYYDVDDIKFGFPTYDEKQTAITSSEAIWNDELFDTEKYQDWEDEWAEYDIKKDKTTFFDESHAEKGLMPHQRDPFEKGVPWFAPPRIGGANGTPNLRPGLAEQLEKLDRDALWKADEKGGKGATYDLPNFARIQSCVDDWIKQSFGVTGTQFIYEFYSSNGLLNGYYCALCCYSWPPTVHQDIIRDHLTSHGHKLAYLRRQYMKDYIALTNWPRYGADALRDYDLEEALEQRITMIANKEAASFKNVSVPVRTMHHRGLITTQAEKLRDGFFKKTKTNRTAKNLTEWSLDEWQCCRYPCDSVNQSTRLNCLNCGEPAPADPYFFYIIKAEEDDARQKERMERRKTKYAIRDRRKEFLERIRQGQELAKGPTLPKYINAMSQVPVMTDEEMQFFQVQDVMKYIEESHPGLELDETQPLPMEDALEDRIKENAYKNASAVATQEGYESGEIEDESTDSEDEKKQEEEPEEEPKSPKGDGSKTRKRYRRAVQAERRKALMYERPEVRQHLECETWIPKKLSSGWWLKDGCWLCKCAEQTRKIMAQQGFAEESEYIKTVIKGGNSLDTSVGKGCKERIIRAMQRQAEKQRSGEKVTGYLNRFRKNFSQAGWWCEACDYYSFFPRDKCHECSNPRPLPSEIWKYAYKRADRAEAIMNIESELKKTEEESVNYFVGKGKYAQAQPPEWLDSNDIQGNPYGFHRKKNELGHNRKYYMNRQDDLATESQKIAAYNMMVYMTNDAMGPRGATQTGLPLNEGGANPNATGESVLEEVQAEINAEDNGEPLPQFKPPRGPEEDEDDWVNKLTATPLLDSNNQLLSYDDKLLVYKKMFEELEQLREESKQLEEQDSSSESEDEDARRIAEAKKRAKDDEFRSQMAYLHHEDFLYQLGQEVNEREDRIRDRNMTYDEVKIEPADEEFVPARLTNRFAEEFNNLVPDECFDLTEKTNSEGSKSGSGSDSGDSDYYNPRRRRTERGKYRIPNRRNEYTVSDEEKDIRARKKKYAEKPPEGIPKSQWVGKSDLQKLKEKYRERTVDEANSRRAESFADASKVTFVDGVERIEVPSFTIAGMSEKEIMHMNEELYLLSDRAPDTFSGRSQRKRDGLYFDALGRKRYHHKERSPSPARDWRARRDDRQTRVERRSPPREARRSRTPPRRRRRSSGSPQYSRNEYDKKRYAHLSGFNADGTPKWGPDHPDFDMATDKIPYWYCVKHGIKDKYHKGWRSTEQNNTTDLMPIEKWGFDKRRMREDVDKMYEGRKEAHGWGTKGADYEKRREHDIEKRERPLSPERRRRRQSYENRKRYSDDDERQEKDFEDGNSRLRDAIGRRKGRDPSPERRRRKYSVEHDDRSGPSHRRYSSSPDDRSHRRKKDRQPENVDDRDENMVDDIVDILHSRRYGKESEKIRDIPEDERDARKIRREERWEKKRKKREKKEKKRKKKEKLEELEENLKEKVLKKIDEKISSISKKKQLNDSGEQQKSSSDEHDARPSQNEKPQEISSDSDSSDGEKKMIHEISSGSDSEPHTDQEFFDLPSPTEEGEVIPSKEEFEEYGKENFSKMEREFSLKEKIRRRLIERESFLPFGSVRFDTKGAPVEYQTDIHKMFDELKEKLENENQNPEPEQSLAERVKSKTFFDSITNAQEPVMTDIETDNEYQSDGEKSDYEEDELEIEISDSLRPSFDVLNPAELAAAQKNGEKIVRKISSPTEMKPISLTIKPSKPSKPITHSVDLDSEAEFDPAPPGSPFREPPKPVSPPRARKKRQEESKDETKLVEGRTPSWSAAAEKKDEPRPVPPPSITENQSLMPDRRRTRKLSSPERSTRSSMKSKDVDSDRSSRSSTRKHRNENERIDSREKNTKASKRRKSPSPVKKPVGSPRKTRGQRAAEAKDAQRNMENFESLPTLWASPERKRDVNKDVAESSSRKRKSHSGSKSPRRARSPVKKSSTKTKSRSRSKTPSSKSESLRKSKRKRARTPESERKRTDSLDAFDDIKPKSEVTTNDLKARLLKRMRERKEGKASRSRSPSPKKPFGESSSSGGFGKLKDSAEKADEKTKKPETSLDRLKRRLQARKRKEKNPDADGNESDLESIAQSETSILAVEKGLEKLIEQ</sequence>
<feature type="compositionally biased region" description="Acidic residues" evidence="6">
    <location>
        <begin position="2205"/>
        <end position="2229"/>
    </location>
</feature>
<gene>
    <name evidence="9" type="ORF">GSOID_T00000933001</name>
</gene>
<feature type="compositionally biased region" description="Basic residues" evidence="6">
    <location>
        <begin position="1982"/>
        <end position="1997"/>
    </location>
</feature>
<dbReference type="Proteomes" id="UP000001307">
    <property type="component" value="Unassembled WGS sequence"/>
</dbReference>
<evidence type="ECO:0000313" key="10">
    <source>
        <dbReference type="Proteomes" id="UP000001307"/>
    </source>
</evidence>
<feature type="compositionally biased region" description="Basic and acidic residues" evidence="6">
    <location>
        <begin position="2463"/>
        <end position="2478"/>
    </location>
</feature>
<feature type="compositionally biased region" description="Pro residues" evidence="6">
    <location>
        <begin position="352"/>
        <end position="362"/>
    </location>
</feature>
<feature type="domain" description="RanBP2-type" evidence="8">
    <location>
        <begin position="851"/>
        <end position="882"/>
    </location>
</feature>
<proteinExistence type="predicted"/>
<reference evidence="9" key="1">
    <citation type="journal article" date="2010" name="Science">
        <title>Plasticity of animal genome architecture unmasked by rapid evolution of a pelagic tunicate.</title>
        <authorList>
            <person name="Denoeud F."/>
            <person name="Henriet S."/>
            <person name="Mungpakdee S."/>
            <person name="Aury J.M."/>
            <person name="Da Silva C."/>
            <person name="Brinkmann H."/>
            <person name="Mikhaleva J."/>
            <person name="Olsen L.C."/>
            <person name="Jubin C."/>
            <person name="Canestro C."/>
            <person name="Bouquet J.M."/>
            <person name="Danks G."/>
            <person name="Poulain J."/>
            <person name="Campsteijn C."/>
            <person name="Adamski M."/>
            <person name="Cross I."/>
            <person name="Yadetie F."/>
            <person name="Muffato M."/>
            <person name="Louis A."/>
            <person name="Butcher S."/>
            <person name="Tsagkogeorga G."/>
            <person name="Konrad A."/>
            <person name="Singh S."/>
            <person name="Jensen M.F."/>
            <person name="Cong E.H."/>
            <person name="Eikeseth-Otteraa H."/>
            <person name="Noel B."/>
            <person name="Anthouard V."/>
            <person name="Porcel B.M."/>
            <person name="Kachouri-Lafond R."/>
            <person name="Nishino A."/>
            <person name="Ugolini M."/>
            <person name="Chourrout P."/>
            <person name="Nishida H."/>
            <person name="Aasland R."/>
            <person name="Huzurbazar S."/>
            <person name="Westhof E."/>
            <person name="Delsuc F."/>
            <person name="Lehrach H."/>
            <person name="Reinhardt R."/>
            <person name="Weissenbach J."/>
            <person name="Roy S.W."/>
            <person name="Artiguenave F."/>
            <person name="Postlethwait J.H."/>
            <person name="Manak J.R."/>
            <person name="Thompson E.M."/>
            <person name="Jaillon O."/>
            <person name="Du Pasquier L."/>
            <person name="Boudinot P."/>
            <person name="Liberles D.A."/>
            <person name="Volff J.N."/>
            <person name="Philippe H."/>
            <person name="Lenhard B."/>
            <person name="Roest Crollius H."/>
            <person name="Wincker P."/>
            <person name="Chourrout D."/>
        </authorList>
    </citation>
    <scope>NUCLEOTIDE SEQUENCE [LARGE SCALE GENOMIC DNA]</scope>
</reference>
<feature type="compositionally biased region" description="Basic residues" evidence="6">
    <location>
        <begin position="2479"/>
        <end position="2510"/>
    </location>
</feature>
<keyword evidence="2 5" id="KW-0863">Zinc-finger</keyword>
<dbReference type="PROSITE" id="PS50137">
    <property type="entry name" value="DS_RBD"/>
    <property type="match status" value="1"/>
</dbReference>
<feature type="compositionally biased region" description="Basic and acidic residues" evidence="6">
    <location>
        <begin position="2371"/>
        <end position="2392"/>
    </location>
</feature>
<evidence type="ECO:0000256" key="5">
    <source>
        <dbReference type="PROSITE-ProRule" id="PRU00322"/>
    </source>
</evidence>
<dbReference type="InterPro" id="IPR032922">
    <property type="entry name" value="SON"/>
</dbReference>
<feature type="compositionally biased region" description="Basic and acidic residues" evidence="6">
    <location>
        <begin position="1415"/>
        <end position="1425"/>
    </location>
</feature>
<dbReference type="SUPFAM" id="SSF54768">
    <property type="entry name" value="dsRNA-binding domain-like"/>
    <property type="match status" value="1"/>
</dbReference>
<feature type="compositionally biased region" description="Polar residues" evidence="6">
    <location>
        <begin position="425"/>
        <end position="442"/>
    </location>
</feature>
<evidence type="ECO:0000256" key="2">
    <source>
        <dbReference type="ARBA" id="ARBA00022771"/>
    </source>
</evidence>
<keyword evidence="10" id="KW-1185">Reference proteome</keyword>
<feature type="compositionally biased region" description="Basic and acidic residues" evidence="6">
    <location>
        <begin position="2401"/>
        <end position="2413"/>
    </location>
</feature>
<feature type="domain" description="DRBM" evidence="7">
    <location>
        <begin position="89"/>
        <end position="143"/>
    </location>
</feature>
<name>E4WQN3_OIKDI</name>
<feature type="compositionally biased region" description="Basic and acidic residues" evidence="6">
    <location>
        <begin position="2005"/>
        <end position="2019"/>
    </location>
</feature>
<feature type="compositionally biased region" description="Basic and acidic residues" evidence="6">
    <location>
        <begin position="290"/>
        <end position="311"/>
    </location>
</feature>
<evidence type="ECO:0000256" key="4">
    <source>
        <dbReference type="PROSITE-ProRule" id="PRU00266"/>
    </source>
</evidence>
<dbReference type="InParanoid" id="E4WQN3"/>